<evidence type="ECO:0000259" key="8">
    <source>
        <dbReference type="PROSITE" id="PS50109"/>
    </source>
</evidence>
<dbReference type="PRINTS" id="PR00344">
    <property type="entry name" value="BCTRLSENSOR"/>
</dbReference>
<feature type="domain" description="PAS" evidence="10">
    <location>
        <begin position="291"/>
        <end position="362"/>
    </location>
</feature>
<keyword evidence="5" id="KW-0418">Kinase</keyword>
<dbReference type="EC" id="2.7.13.3" evidence="2"/>
<dbReference type="Gene3D" id="3.30.450.20">
    <property type="entry name" value="PAS domain"/>
    <property type="match status" value="3"/>
</dbReference>
<evidence type="ECO:0000313" key="13">
    <source>
        <dbReference type="Proteomes" id="UP000028007"/>
    </source>
</evidence>
<proteinExistence type="predicted"/>
<dbReference type="InterPro" id="IPR001789">
    <property type="entry name" value="Sig_transdc_resp-reg_receiver"/>
</dbReference>
<organism evidence="12 13">
    <name type="scientific">Pedobacter antarcticus 4BY</name>
    <dbReference type="NCBI Taxonomy" id="1358423"/>
    <lineage>
        <taxon>Bacteria</taxon>
        <taxon>Pseudomonadati</taxon>
        <taxon>Bacteroidota</taxon>
        <taxon>Sphingobacteriia</taxon>
        <taxon>Sphingobacteriales</taxon>
        <taxon>Sphingobacteriaceae</taxon>
        <taxon>Pedobacter</taxon>
    </lineage>
</organism>
<comment type="caution">
    <text evidence="12">The sequence shown here is derived from an EMBL/GenBank/DDBJ whole genome shotgun (WGS) entry which is preliminary data.</text>
</comment>
<dbReference type="Gene3D" id="3.40.50.2300">
    <property type="match status" value="1"/>
</dbReference>
<evidence type="ECO:0000256" key="6">
    <source>
        <dbReference type="ARBA" id="ARBA00023012"/>
    </source>
</evidence>
<dbReference type="InterPro" id="IPR035965">
    <property type="entry name" value="PAS-like_dom_sf"/>
</dbReference>
<dbReference type="PANTHER" id="PTHR45339">
    <property type="entry name" value="HYBRID SIGNAL TRANSDUCTION HISTIDINE KINASE J"/>
    <property type="match status" value="1"/>
</dbReference>
<evidence type="ECO:0000256" key="3">
    <source>
        <dbReference type="ARBA" id="ARBA00022553"/>
    </source>
</evidence>
<evidence type="ECO:0000313" key="12">
    <source>
        <dbReference type="EMBL" id="KEQ30692.1"/>
    </source>
</evidence>
<accession>A0A081PJ19</accession>
<evidence type="ECO:0000256" key="5">
    <source>
        <dbReference type="ARBA" id="ARBA00022777"/>
    </source>
</evidence>
<dbReference type="InterPro" id="IPR005467">
    <property type="entry name" value="His_kinase_dom"/>
</dbReference>
<dbReference type="SMART" id="SM00448">
    <property type="entry name" value="REC"/>
    <property type="match status" value="1"/>
</dbReference>
<comment type="catalytic activity">
    <reaction evidence="1">
        <text>ATP + protein L-histidine = ADP + protein N-phospho-L-histidine.</text>
        <dbReference type="EC" id="2.7.13.3"/>
    </reaction>
</comment>
<feature type="domain" description="PAS" evidence="10">
    <location>
        <begin position="191"/>
        <end position="244"/>
    </location>
</feature>
<dbReference type="SMART" id="SM00091">
    <property type="entry name" value="PAS"/>
    <property type="match status" value="3"/>
</dbReference>
<dbReference type="Gene3D" id="3.30.565.10">
    <property type="entry name" value="Histidine kinase-like ATPase, C-terminal domain"/>
    <property type="match status" value="1"/>
</dbReference>
<dbReference type="SMART" id="SM00387">
    <property type="entry name" value="HATPase_c"/>
    <property type="match status" value="1"/>
</dbReference>
<dbReference type="InterPro" id="IPR001610">
    <property type="entry name" value="PAC"/>
</dbReference>
<evidence type="ECO:0000259" key="9">
    <source>
        <dbReference type="PROSITE" id="PS50110"/>
    </source>
</evidence>
<dbReference type="CDD" id="cd00082">
    <property type="entry name" value="HisKA"/>
    <property type="match status" value="1"/>
</dbReference>
<dbReference type="PANTHER" id="PTHR45339:SF1">
    <property type="entry name" value="HYBRID SIGNAL TRANSDUCTION HISTIDINE KINASE J"/>
    <property type="match status" value="1"/>
</dbReference>
<dbReference type="InterPro" id="IPR000014">
    <property type="entry name" value="PAS"/>
</dbReference>
<dbReference type="Pfam" id="PF13426">
    <property type="entry name" value="PAS_9"/>
    <property type="match status" value="2"/>
</dbReference>
<dbReference type="Pfam" id="PF00512">
    <property type="entry name" value="HisKA"/>
    <property type="match status" value="1"/>
</dbReference>
<dbReference type="eggNOG" id="COG2202">
    <property type="taxonomic scope" value="Bacteria"/>
</dbReference>
<feature type="domain" description="PAS" evidence="10">
    <location>
        <begin position="414"/>
        <end position="459"/>
    </location>
</feature>
<dbReference type="AlphaFoldDB" id="A0A081PJ19"/>
<dbReference type="RefSeq" id="WP_051759720.1">
    <property type="nucleotide sequence ID" value="NZ_JNFF01000032.1"/>
</dbReference>
<feature type="modified residue" description="4-aspartylphosphate" evidence="7">
    <location>
        <position position="849"/>
    </location>
</feature>
<dbReference type="PROSITE" id="PS50113">
    <property type="entry name" value="PAC"/>
    <property type="match status" value="2"/>
</dbReference>
<dbReference type="Pfam" id="PF01590">
    <property type="entry name" value="GAF"/>
    <property type="match status" value="1"/>
</dbReference>
<keyword evidence="3 7" id="KW-0597">Phosphoprotein</keyword>
<dbReference type="CDD" id="cd00130">
    <property type="entry name" value="PAS"/>
    <property type="match status" value="3"/>
</dbReference>
<dbReference type="SUPFAM" id="SSF55874">
    <property type="entry name" value="ATPase domain of HSP90 chaperone/DNA topoisomerase II/histidine kinase"/>
    <property type="match status" value="1"/>
</dbReference>
<dbReference type="GO" id="GO:0006355">
    <property type="term" value="P:regulation of DNA-templated transcription"/>
    <property type="evidence" value="ECO:0007669"/>
    <property type="project" value="InterPro"/>
</dbReference>
<dbReference type="Gene3D" id="1.10.287.130">
    <property type="match status" value="1"/>
</dbReference>
<dbReference type="InterPro" id="IPR036890">
    <property type="entry name" value="HATPase_C_sf"/>
</dbReference>
<keyword evidence="4" id="KW-0808">Transferase</keyword>
<dbReference type="InterPro" id="IPR000700">
    <property type="entry name" value="PAS-assoc_C"/>
</dbReference>
<dbReference type="SUPFAM" id="SSF55781">
    <property type="entry name" value="GAF domain-like"/>
    <property type="match status" value="1"/>
</dbReference>
<dbReference type="SUPFAM" id="SSF55785">
    <property type="entry name" value="PYP-like sensor domain (PAS domain)"/>
    <property type="match status" value="3"/>
</dbReference>
<dbReference type="InterPro" id="IPR011006">
    <property type="entry name" value="CheY-like_superfamily"/>
</dbReference>
<feature type="domain" description="Response regulatory" evidence="9">
    <location>
        <begin position="800"/>
        <end position="918"/>
    </location>
</feature>
<dbReference type="Pfam" id="PF02518">
    <property type="entry name" value="HATPase_c"/>
    <property type="match status" value="1"/>
</dbReference>
<dbReference type="SMART" id="SM00388">
    <property type="entry name" value="HisKA"/>
    <property type="match status" value="1"/>
</dbReference>
<dbReference type="CDD" id="cd17546">
    <property type="entry name" value="REC_hyHK_CKI1_RcsC-like"/>
    <property type="match status" value="1"/>
</dbReference>
<dbReference type="InterPro" id="IPR004358">
    <property type="entry name" value="Sig_transdc_His_kin-like_C"/>
</dbReference>
<dbReference type="Proteomes" id="UP000028007">
    <property type="component" value="Unassembled WGS sequence"/>
</dbReference>
<dbReference type="Gene3D" id="3.30.450.40">
    <property type="match status" value="1"/>
</dbReference>
<dbReference type="PROSITE" id="PS50110">
    <property type="entry name" value="RESPONSE_REGULATORY"/>
    <property type="match status" value="1"/>
</dbReference>
<evidence type="ECO:0000256" key="7">
    <source>
        <dbReference type="PROSITE-ProRule" id="PRU00169"/>
    </source>
</evidence>
<keyword evidence="6" id="KW-0902">Two-component regulatory system</keyword>
<dbReference type="EMBL" id="JNFF01000032">
    <property type="protein sequence ID" value="KEQ30692.1"/>
    <property type="molecule type" value="Genomic_DNA"/>
</dbReference>
<sequence>MSLSSGLYSGGDRNLHAADAVGSGYAAEDKSFERLTQLTSAIFNIPIVCITLLDKDRQWVKYSNCVIPQDISIENFLCRYTLNNLELFEVPDALEDNRFSNLRLVTQEPFVRYYAGVPLTDAKGEVFGTLSLFDIKPRELHEDQKEILMGLASQVMVTIELVKKQQLLDYNTWRFQELLEITKVSPEIHCVMDFNGKIRYINEAVTSLLGYDIEEAMNLNPLHICYEDDIPLMLETIRKVFKGREREFRVDFRLVTKKNTVKWISWNLVAKSNRLYIYGRDITVSKRVEAELTKLSFVASKVNNGVIINDANNRVTWVNDAFEKITGFTLEDLKGKRLGDMINGPNTDLALLERVRELTEQRQSFTIDMLAYRKDKQEIWLSVYNTVVMNDQGEVDTEVEIIIDITEKKRAEKELQVLSLVASKTDTGVSLQDKEGNITWVNQSLERLTGYSLEELRGRMLGDVISSHFEDQELIADARAKSKNNQSYTIEVLAEKKDGSAVWLSVSNTPIIDSKGVVERQIELISDITQRKQVEKETIEAKEQALKLSQAKEMFLSVMSHEIRTPLNAVIGMTHLLLDNDPKSSQIDDLNLLKFSGENLLHIINDILDFTKMETGKMELEVFPFNLKTLANDIINSLQVNVRKRGNELVLKYDPAIPDMLTGDKSRLYQILMNFLGNAIKFTDHGVVQLRMMLLENHERKVKVRFEIEDNGIGIPKDKQHYIFEVFTQAKTDISRKYGGTGLGLAITKKLLKLFNSEITVESEEGQGTTFSFEITFNKAAEQSDQPGLDNGISIFIGRRILVVDDNDINILIAKRILSKWGLEVESAINGYEAIEKIMKENFDLIFMDIKMPGIDGFETTSIIRDIRGDYYKSLPIIALTASTLKNDHFKFIECGMNGHVLKPFNPDEIKNLLYDVFSEQYPLYQKD</sequence>
<dbReference type="InterPro" id="IPR003661">
    <property type="entry name" value="HisK_dim/P_dom"/>
</dbReference>
<dbReference type="InterPro" id="IPR036097">
    <property type="entry name" value="HisK_dim/P_sf"/>
</dbReference>
<evidence type="ECO:0000256" key="2">
    <source>
        <dbReference type="ARBA" id="ARBA00012438"/>
    </source>
</evidence>
<evidence type="ECO:0000259" key="10">
    <source>
        <dbReference type="PROSITE" id="PS50112"/>
    </source>
</evidence>
<dbReference type="SMART" id="SM00086">
    <property type="entry name" value="PAC"/>
    <property type="match status" value="2"/>
</dbReference>
<gene>
    <name evidence="12" type="ORF">N180_14205</name>
</gene>
<dbReference type="PROSITE" id="PS50109">
    <property type="entry name" value="HIS_KIN"/>
    <property type="match status" value="1"/>
</dbReference>
<dbReference type="OrthoDB" id="9811889at2"/>
<dbReference type="SUPFAM" id="SSF47384">
    <property type="entry name" value="Homodimeric domain of signal transducing histidine kinase"/>
    <property type="match status" value="1"/>
</dbReference>
<feature type="domain" description="PAC" evidence="11">
    <location>
        <begin position="488"/>
        <end position="540"/>
    </location>
</feature>
<feature type="domain" description="Histidine kinase" evidence="8">
    <location>
        <begin position="558"/>
        <end position="779"/>
    </location>
</feature>
<evidence type="ECO:0000259" key="11">
    <source>
        <dbReference type="PROSITE" id="PS50113"/>
    </source>
</evidence>
<name>A0A081PJ19_9SPHI</name>
<dbReference type="InterPro" id="IPR029016">
    <property type="entry name" value="GAF-like_dom_sf"/>
</dbReference>
<dbReference type="GO" id="GO:0000155">
    <property type="term" value="F:phosphorelay sensor kinase activity"/>
    <property type="evidence" value="ECO:0007669"/>
    <property type="project" value="InterPro"/>
</dbReference>
<protein>
    <recommendedName>
        <fullName evidence="2">histidine kinase</fullName>
        <ecNumber evidence="2">2.7.13.3</ecNumber>
    </recommendedName>
</protein>
<dbReference type="SUPFAM" id="SSF52172">
    <property type="entry name" value="CheY-like"/>
    <property type="match status" value="1"/>
</dbReference>
<dbReference type="Pfam" id="PF00072">
    <property type="entry name" value="Response_reg"/>
    <property type="match status" value="1"/>
</dbReference>
<dbReference type="Pfam" id="PF00989">
    <property type="entry name" value="PAS"/>
    <property type="match status" value="1"/>
</dbReference>
<dbReference type="InterPro" id="IPR013767">
    <property type="entry name" value="PAS_fold"/>
</dbReference>
<dbReference type="NCBIfam" id="TIGR00229">
    <property type="entry name" value="sensory_box"/>
    <property type="match status" value="3"/>
</dbReference>
<reference evidence="12 13" key="1">
    <citation type="journal article" date="1992" name="Int. J. Syst. Bacteriol.">
        <title>Sphingobacterium antarcticus sp. nov. a Psychrotrophic Bacterium from the Soils of Schirmacher Oasis, Antarctica.</title>
        <authorList>
            <person name="Shivaji S."/>
            <person name="Ray M.K."/>
            <person name="Rao N.S."/>
            <person name="Saiserr L."/>
            <person name="Jagannadham M.V."/>
            <person name="Kumar G.S."/>
            <person name="Reddy G."/>
            <person name="Bhargava P.M."/>
        </authorList>
    </citation>
    <scope>NUCLEOTIDE SEQUENCE [LARGE SCALE GENOMIC DNA]</scope>
    <source>
        <strain evidence="12 13">4BY</strain>
    </source>
</reference>
<dbReference type="InterPro" id="IPR003594">
    <property type="entry name" value="HATPase_dom"/>
</dbReference>
<evidence type="ECO:0000256" key="1">
    <source>
        <dbReference type="ARBA" id="ARBA00000085"/>
    </source>
</evidence>
<keyword evidence="13" id="KW-1185">Reference proteome</keyword>
<dbReference type="SMART" id="SM00065">
    <property type="entry name" value="GAF"/>
    <property type="match status" value="1"/>
</dbReference>
<dbReference type="eggNOG" id="COG2205">
    <property type="taxonomic scope" value="Bacteria"/>
</dbReference>
<dbReference type="FunFam" id="3.30.565.10:FF:000010">
    <property type="entry name" value="Sensor histidine kinase RcsC"/>
    <property type="match status" value="1"/>
</dbReference>
<evidence type="ECO:0000256" key="4">
    <source>
        <dbReference type="ARBA" id="ARBA00022679"/>
    </source>
</evidence>
<dbReference type="PROSITE" id="PS50112">
    <property type="entry name" value="PAS"/>
    <property type="match status" value="3"/>
</dbReference>
<feature type="domain" description="PAC" evidence="11">
    <location>
        <begin position="365"/>
        <end position="417"/>
    </location>
</feature>
<dbReference type="CDD" id="cd16922">
    <property type="entry name" value="HATPase_EvgS-ArcB-TorS-like"/>
    <property type="match status" value="1"/>
</dbReference>
<dbReference type="InterPro" id="IPR003018">
    <property type="entry name" value="GAF"/>
</dbReference>